<evidence type="ECO:0000256" key="2">
    <source>
        <dbReference type="ARBA" id="ARBA00023242"/>
    </source>
</evidence>
<evidence type="ECO:0000313" key="5">
    <source>
        <dbReference type="EMBL" id="CEM09150.1"/>
    </source>
</evidence>
<dbReference type="Proteomes" id="UP000041254">
    <property type="component" value="Unassembled WGS sequence"/>
</dbReference>
<dbReference type="InParanoid" id="A0A0G4F9U0"/>
<keyword evidence="2" id="KW-0539">Nucleus</keyword>
<dbReference type="OMA" id="HNNNGHE"/>
<dbReference type="EMBL" id="CDMY01000394">
    <property type="protein sequence ID" value="CEM09150.1"/>
    <property type="molecule type" value="Genomic_DNA"/>
</dbReference>
<name>A0A0G4F9U0_VITBC</name>
<feature type="region of interest" description="Disordered" evidence="3">
    <location>
        <begin position="1"/>
        <end position="41"/>
    </location>
</feature>
<dbReference type="GO" id="GO:0006974">
    <property type="term" value="P:DNA damage response"/>
    <property type="evidence" value="ECO:0007669"/>
    <property type="project" value="TreeGrafter"/>
</dbReference>
<dbReference type="InterPro" id="IPR009072">
    <property type="entry name" value="Histone-fold"/>
</dbReference>
<comment type="subcellular location">
    <subcellularLocation>
        <location evidence="1">Nucleus</location>
    </subcellularLocation>
</comment>
<dbReference type="OrthoDB" id="386949at2759"/>
<evidence type="ECO:0000313" key="6">
    <source>
        <dbReference type="Proteomes" id="UP000041254"/>
    </source>
</evidence>
<dbReference type="AlphaFoldDB" id="A0A0G4F9U0"/>
<evidence type="ECO:0000256" key="3">
    <source>
        <dbReference type="SAM" id="MobiDB-lite"/>
    </source>
</evidence>
<protein>
    <recommendedName>
        <fullName evidence="4">Transcription factor CBF/NF-Y/archaeal histone domain-containing protein</fullName>
    </recommendedName>
</protein>
<accession>A0A0G4F9U0</accession>
<dbReference type="Gene3D" id="1.10.20.10">
    <property type="entry name" value="Histone, subunit A"/>
    <property type="match status" value="1"/>
</dbReference>
<dbReference type="GO" id="GO:0031507">
    <property type="term" value="P:heterochromatin formation"/>
    <property type="evidence" value="ECO:0007669"/>
    <property type="project" value="TreeGrafter"/>
</dbReference>
<dbReference type="PANTHER" id="PTHR46172">
    <property type="entry name" value="DNA POLYMERASE EPSILON SUBUNIT 3"/>
    <property type="match status" value="1"/>
</dbReference>
<organism evidence="5 6">
    <name type="scientific">Vitrella brassicaformis (strain CCMP3155)</name>
    <dbReference type="NCBI Taxonomy" id="1169540"/>
    <lineage>
        <taxon>Eukaryota</taxon>
        <taxon>Sar</taxon>
        <taxon>Alveolata</taxon>
        <taxon>Colpodellida</taxon>
        <taxon>Vitrellaceae</taxon>
        <taxon>Vitrella</taxon>
    </lineage>
</organism>
<gene>
    <name evidence="5" type="ORF">Vbra_21257</name>
</gene>
<feature type="compositionally biased region" description="Acidic residues" evidence="3">
    <location>
        <begin position="227"/>
        <end position="241"/>
    </location>
</feature>
<dbReference type="CDD" id="cd22928">
    <property type="entry name" value="HFD_POLE3_DPB4"/>
    <property type="match status" value="1"/>
</dbReference>
<dbReference type="Pfam" id="PF00808">
    <property type="entry name" value="CBFD_NFYB_HMF"/>
    <property type="match status" value="1"/>
</dbReference>
<dbReference type="VEuPathDB" id="CryptoDB:Vbra_21257"/>
<dbReference type="GO" id="GO:0031490">
    <property type="term" value="F:chromatin DNA binding"/>
    <property type="evidence" value="ECO:0007669"/>
    <property type="project" value="TreeGrafter"/>
</dbReference>
<dbReference type="GO" id="GO:0006272">
    <property type="term" value="P:leading strand elongation"/>
    <property type="evidence" value="ECO:0007669"/>
    <property type="project" value="TreeGrafter"/>
</dbReference>
<evidence type="ECO:0000259" key="4">
    <source>
        <dbReference type="Pfam" id="PF00808"/>
    </source>
</evidence>
<dbReference type="GO" id="GO:0008623">
    <property type="term" value="C:CHRAC"/>
    <property type="evidence" value="ECO:0007669"/>
    <property type="project" value="TreeGrafter"/>
</dbReference>
<feature type="compositionally biased region" description="Low complexity" evidence="3">
    <location>
        <begin position="13"/>
        <end position="35"/>
    </location>
</feature>
<dbReference type="GO" id="GO:0008622">
    <property type="term" value="C:epsilon DNA polymerase complex"/>
    <property type="evidence" value="ECO:0007669"/>
    <property type="project" value="TreeGrafter"/>
</dbReference>
<dbReference type="GO" id="GO:0046982">
    <property type="term" value="F:protein heterodimerization activity"/>
    <property type="evidence" value="ECO:0007669"/>
    <property type="project" value="InterPro"/>
</dbReference>
<feature type="compositionally biased region" description="Basic and acidic residues" evidence="3">
    <location>
        <begin position="148"/>
        <end position="159"/>
    </location>
</feature>
<dbReference type="InterPro" id="IPR051377">
    <property type="entry name" value="DNA_Pol-Epsilon_Subunit"/>
</dbReference>
<evidence type="ECO:0000256" key="1">
    <source>
        <dbReference type="ARBA" id="ARBA00004123"/>
    </source>
</evidence>
<feature type="region of interest" description="Disordered" evidence="3">
    <location>
        <begin position="137"/>
        <end position="241"/>
    </location>
</feature>
<proteinExistence type="predicted"/>
<feature type="compositionally biased region" description="Low complexity" evidence="3">
    <location>
        <begin position="197"/>
        <end position="226"/>
    </location>
</feature>
<dbReference type="SUPFAM" id="SSF47113">
    <property type="entry name" value="Histone-fold"/>
    <property type="match status" value="1"/>
</dbReference>
<dbReference type="STRING" id="1169540.A0A0G4F9U0"/>
<sequence>MASGSGIEPPVIEGAAVDEAPAPAQPAAAAAAAAEEGGGGAKRAAAASMHPLDLPAANVQRVVKSMLDGSVKVSKEALQAFNRSAAVFILYLTAASNEVAKSRKRTTIREEDIFEALKDLDFEEFVPELEQLHNEIQQENQGKRKAAHAAEARAAKEAKLASPDGGGGGGENMSASGDGDMDEVVPQLGAPTREAPEAQPAAAAAAAAAAPAAAAAAAGASASAGDGQEDDGEQFNEEEFM</sequence>
<dbReference type="InterPro" id="IPR003958">
    <property type="entry name" value="CBFA_NFYB_domain"/>
</dbReference>
<feature type="domain" description="Transcription factor CBF/NF-Y/archaeal histone" evidence="4">
    <location>
        <begin position="53"/>
        <end position="117"/>
    </location>
</feature>
<keyword evidence="6" id="KW-1185">Reference proteome</keyword>
<reference evidence="5 6" key="1">
    <citation type="submission" date="2014-11" db="EMBL/GenBank/DDBJ databases">
        <authorList>
            <person name="Zhu J."/>
            <person name="Qi W."/>
            <person name="Song R."/>
        </authorList>
    </citation>
    <scope>NUCLEOTIDE SEQUENCE [LARGE SCALE GENOMIC DNA]</scope>
</reference>
<dbReference type="PANTHER" id="PTHR46172:SF1">
    <property type="entry name" value="DNA POLYMERASE EPSILON SUBUNIT 3"/>
    <property type="match status" value="1"/>
</dbReference>